<name>A0A0E9XJZ9_ANGAN</name>
<proteinExistence type="predicted"/>
<reference evidence="2" key="1">
    <citation type="submission" date="2014-11" db="EMBL/GenBank/DDBJ databases">
        <authorList>
            <person name="Amaro Gonzalez C."/>
        </authorList>
    </citation>
    <scope>NUCLEOTIDE SEQUENCE</scope>
</reference>
<protein>
    <submittedName>
        <fullName evidence="2">Uncharacterized protein</fullName>
    </submittedName>
</protein>
<dbReference type="AlphaFoldDB" id="A0A0E9XJZ9"/>
<accession>A0A0E9XJZ9</accession>
<dbReference type="EMBL" id="GBXM01005846">
    <property type="protein sequence ID" value="JAI02732.1"/>
    <property type="molecule type" value="Transcribed_RNA"/>
</dbReference>
<evidence type="ECO:0000256" key="1">
    <source>
        <dbReference type="SAM" id="MobiDB-lite"/>
    </source>
</evidence>
<evidence type="ECO:0000313" key="2">
    <source>
        <dbReference type="EMBL" id="JAI02732.1"/>
    </source>
</evidence>
<feature type="compositionally biased region" description="Basic and acidic residues" evidence="1">
    <location>
        <begin position="17"/>
        <end position="26"/>
    </location>
</feature>
<sequence length="50" mass="5888">MTGRNSFQILYKVEHFESEKPDESKNKHTQKHSISQMTKLQNLAVHFNSL</sequence>
<reference evidence="2" key="2">
    <citation type="journal article" date="2015" name="Fish Shellfish Immunol.">
        <title>Early steps in the European eel (Anguilla anguilla)-Vibrio vulnificus interaction in the gills: Role of the RtxA13 toxin.</title>
        <authorList>
            <person name="Callol A."/>
            <person name="Pajuelo D."/>
            <person name="Ebbesson L."/>
            <person name="Teles M."/>
            <person name="MacKenzie S."/>
            <person name="Amaro C."/>
        </authorList>
    </citation>
    <scope>NUCLEOTIDE SEQUENCE</scope>
</reference>
<organism evidence="2">
    <name type="scientific">Anguilla anguilla</name>
    <name type="common">European freshwater eel</name>
    <name type="synonym">Muraena anguilla</name>
    <dbReference type="NCBI Taxonomy" id="7936"/>
    <lineage>
        <taxon>Eukaryota</taxon>
        <taxon>Metazoa</taxon>
        <taxon>Chordata</taxon>
        <taxon>Craniata</taxon>
        <taxon>Vertebrata</taxon>
        <taxon>Euteleostomi</taxon>
        <taxon>Actinopterygii</taxon>
        <taxon>Neopterygii</taxon>
        <taxon>Teleostei</taxon>
        <taxon>Anguilliformes</taxon>
        <taxon>Anguillidae</taxon>
        <taxon>Anguilla</taxon>
    </lineage>
</organism>
<feature type="region of interest" description="Disordered" evidence="1">
    <location>
        <begin position="17"/>
        <end position="37"/>
    </location>
</feature>